<protein>
    <submittedName>
        <fullName evidence="1">Aminotransferase class IV</fullName>
    </submittedName>
</protein>
<evidence type="ECO:0000313" key="2">
    <source>
        <dbReference type="Proteomes" id="UP001432222"/>
    </source>
</evidence>
<sequence>MAEIEIDGGPADPARLAALGLLNYGHFTTLRAESGRARGLALHLDRLVRDCRTVFGAELDPAEVRARIRRVLPADGAPVIVRVTVFDPALGLERPAAPATPHLLVTTRPAPAAAPGPLRVRTTAYRRELPEVKHVGLFGLLHQRRLAQLDGYDDALLLDGAGRLAEGATWNLALHDGRALVWPDTDAALPGVTAALLARAHPGPQRREALAPDGLDRFVAAVAVNAGAGVRPIAAIDGTSFDPAHPAVAELRAAYEGVPGDEI</sequence>
<dbReference type="Gene3D" id="3.30.470.10">
    <property type="match status" value="1"/>
</dbReference>
<reference evidence="1" key="1">
    <citation type="submission" date="2022-10" db="EMBL/GenBank/DDBJ databases">
        <title>The complete genomes of actinobacterial strains from the NBC collection.</title>
        <authorList>
            <person name="Joergensen T.S."/>
            <person name="Alvarez Arevalo M."/>
            <person name="Sterndorff E.B."/>
            <person name="Faurdal D."/>
            <person name="Vuksanovic O."/>
            <person name="Mourched A.-S."/>
            <person name="Charusanti P."/>
            <person name="Shaw S."/>
            <person name="Blin K."/>
            <person name="Weber T."/>
        </authorList>
    </citation>
    <scope>NUCLEOTIDE SEQUENCE</scope>
    <source>
        <strain evidence="1">NBC_00222</strain>
    </source>
</reference>
<keyword evidence="2" id="KW-1185">Reference proteome</keyword>
<accession>A0ABZ1TWG2</accession>
<dbReference type="InterPro" id="IPR043131">
    <property type="entry name" value="BCAT-like_N"/>
</dbReference>
<keyword evidence="1" id="KW-0032">Aminotransferase</keyword>
<dbReference type="Gene3D" id="3.20.10.10">
    <property type="entry name" value="D-amino Acid Aminotransferase, subunit A, domain 2"/>
    <property type="match status" value="1"/>
</dbReference>
<dbReference type="Pfam" id="PF01063">
    <property type="entry name" value="Aminotran_4"/>
    <property type="match status" value="1"/>
</dbReference>
<proteinExistence type="predicted"/>
<dbReference type="SUPFAM" id="SSF56752">
    <property type="entry name" value="D-aminoacid aminotransferase-like PLP-dependent enzymes"/>
    <property type="match status" value="1"/>
</dbReference>
<organism evidence="1 2">
    <name type="scientific">Kitasatospora purpeofusca</name>
    <dbReference type="NCBI Taxonomy" id="67352"/>
    <lineage>
        <taxon>Bacteria</taxon>
        <taxon>Bacillati</taxon>
        <taxon>Actinomycetota</taxon>
        <taxon>Actinomycetes</taxon>
        <taxon>Kitasatosporales</taxon>
        <taxon>Streptomycetaceae</taxon>
        <taxon>Kitasatospora</taxon>
    </lineage>
</organism>
<dbReference type="InterPro" id="IPR001544">
    <property type="entry name" value="Aminotrans_IV"/>
</dbReference>
<keyword evidence="1" id="KW-0808">Transferase</keyword>
<dbReference type="InterPro" id="IPR036038">
    <property type="entry name" value="Aminotransferase-like"/>
</dbReference>
<dbReference type="EMBL" id="CP108110">
    <property type="protein sequence ID" value="WUQ83290.1"/>
    <property type="molecule type" value="Genomic_DNA"/>
</dbReference>
<evidence type="ECO:0000313" key="1">
    <source>
        <dbReference type="EMBL" id="WUQ83290.1"/>
    </source>
</evidence>
<dbReference type="GO" id="GO:0008483">
    <property type="term" value="F:transaminase activity"/>
    <property type="evidence" value="ECO:0007669"/>
    <property type="project" value="UniProtKB-KW"/>
</dbReference>
<dbReference type="RefSeq" id="WP_328954323.1">
    <property type="nucleotide sequence ID" value="NZ_CP108110.1"/>
</dbReference>
<dbReference type="InterPro" id="IPR043132">
    <property type="entry name" value="BCAT-like_C"/>
</dbReference>
<dbReference type="NCBIfam" id="NF006734">
    <property type="entry name" value="PRK09266.1"/>
    <property type="match status" value="1"/>
</dbReference>
<gene>
    <name evidence="1" type="ORF">OHA16_10055</name>
</gene>
<dbReference type="Proteomes" id="UP001432222">
    <property type="component" value="Chromosome"/>
</dbReference>
<name>A0ABZ1TWG2_9ACTN</name>